<dbReference type="EMBL" id="JBBJBU010000001">
    <property type="protein sequence ID" value="KAK7207810.1"/>
    <property type="molecule type" value="Genomic_DNA"/>
</dbReference>
<keyword evidence="3" id="KW-1185">Reference proteome</keyword>
<dbReference type="Pfam" id="PF12855">
    <property type="entry name" value="Ecl1"/>
    <property type="match status" value="1"/>
</dbReference>
<proteinExistence type="predicted"/>
<evidence type="ECO:0000313" key="2">
    <source>
        <dbReference type="EMBL" id="KAK7207810.1"/>
    </source>
</evidence>
<dbReference type="RefSeq" id="XP_064770843.1">
    <property type="nucleotide sequence ID" value="XM_064910947.1"/>
</dbReference>
<accession>A0ABR1FDA5</accession>
<dbReference type="Proteomes" id="UP001498771">
    <property type="component" value="Unassembled WGS sequence"/>
</dbReference>
<protein>
    <submittedName>
        <fullName evidence="2">Uncharacterized protein</fullName>
    </submittedName>
</protein>
<reference evidence="2 3" key="1">
    <citation type="submission" date="2024-03" db="EMBL/GenBank/DDBJ databases">
        <title>Genome-scale model development and genomic sequencing of the oleaginous clade Lipomyces.</title>
        <authorList>
            <consortium name="Lawrence Berkeley National Laboratory"/>
            <person name="Czajka J.J."/>
            <person name="Han Y."/>
            <person name="Kim J."/>
            <person name="Mondo S.J."/>
            <person name="Hofstad B.A."/>
            <person name="Robles A."/>
            <person name="Haridas S."/>
            <person name="Riley R."/>
            <person name="LaButti K."/>
            <person name="Pangilinan J."/>
            <person name="Andreopoulos W."/>
            <person name="Lipzen A."/>
            <person name="Yan J."/>
            <person name="Wang M."/>
            <person name="Ng V."/>
            <person name="Grigoriev I.V."/>
            <person name="Spatafora J.W."/>
            <person name="Magnuson J.K."/>
            <person name="Baker S.E."/>
            <person name="Pomraning K.R."/>
        </authorList>
    </citation>
    <scope>NUCLEOTIDE SEQUENCE [LARGE SCALE GENOMIC DNA]</scope>
    <source>
        <strain evidence="2 3">Phaff 52-87</strain>
    </source>
</reference>
<feature type="compositionally biased region" description="Low complexity" evidence="1">
    <location>
        <begin position="89"/>
        <end position="102"/>
    </location>
</feature>
<organism evidence="2 3">
    <name type="scientific">Myxozyma melibiosi</name>
    <dbReference type="NCBI Taxonomy" id="54550"/>
    <lineage>
        <taxon>Eukaryota</taxon>
        <taxon>Fungi</taxon>
        <taxon>Dikarya</taxon>
        <taxon>Ascomycota</taxon>
        <taxon>Saccharomycotina</taxon>
        <taxon>Lipomycetes</taxon>
        <taxon>Lipomycetales</taxon>
        <taxon>Lipomycetaceae</taxon>
        <taxon>Myxozyma</taxon>
    </lineage>
</organism>
<gene>
    <name evidence="2" type="ORF">BZA70DRAFT_265154</name>
</gene>
<feature type="region of interest" description="Disordered" evidence="1">
    <location>
        <begin position="86"/>
        <end position="125"/>
    </location>
</feature>
<comment type="caution">
    <text evidence="2">The sequence shown here is derived from an EMBL/GenBank/DDBJ whole genome shotgun (WGS) entry which is preliminary data.</text>
</comment>
<dbReference type="GeneID" id="90036459"/>
<dbReference type="InterPro" id="IPR024368">
    <property type="entry name" value="Ecl1/2/3"/>
</dbReference>
<evidence type="ECO:0000256" key="1">
    <source>
        <dbReference type="SAM" id="MobiDB-lite"/>
    </source>
</evidence>
<sequence>MTSWLEDYCFVCDKVCPSGSIYCSESCKHFDFERAKSQSPPISPPLLPVQSSVNESGRRSSAIQVQLELSPPSNYLVPFYESTSDRYYGRQQSRSSTRSSSSDGERGRRASAQHDLFRGRQPLFS</sequence>
<evidence type="ECO:0000313" key="3">
    <source>
        <dbReference type="Proteomes" id="UP001498771"/>
    </source>
</evidence>
<name>A0ABR1FDA5_9ASCO</name>
<feature type="region of interest" description="Disordered" evidence="1">
    <location>
        <begin position="34"/>
        <end position="60"/>
    </location>
</feature>